<feature type="compositionally biased region" description="Polar residues" evidence="1">
    <location>
        <begin position="107"/>
        <end position="124"/>
    </location>
</feature>
<keyword evidence="4" id="KW-1185">Reference proteome</keyword>
<feature type="compositionally biased region" description="Low complexity" evidence="1">
    <location>
        <begin position="125"/>
        <end position="138"/>
    </location>
</feature>
<dbReference type="InterPro" id="IPR016024">
    <property type="entry name" value="ARM-type_fold"/>
</dbReference>
<feature type="compositionally biased region" description="Low complexity" evidence="1">
    <location>
        <begin position="49"/>
        <end position="73"/>
    </location>
</feature>
<dbReference type="InterPro" id="IPR025614">
    <property type="entry name" value="Cell_morpho_N"/>
</dbReference>
<name>A0A0M4EKC5_DROBS</name>
<accession>A0A0M4EKC5</accession>
<feature type="domain" description="Cell morphogenesis protein N-terminal" evidence="2">
    <location>
        <begin position="368"/>
        <end position="899"/>
    </location>
</feature>
<feature type="region of interest" description="Disordered" evidence="1">
    <location>
        <begin position="49"/>
        <end position="80"/>
    </location>
</feature>
<organism evidence="3 4">
    <name type="scientific">Drosophila busckii</name>
    <name type="common">Fruit fly</name>
    <dbReference type="NCBI Taxonomy" id="30019"/>
    <lineage>
        <taxon>Eukaryota</taxon>
        <taxon>Metazoa</taxon>
        <taxon>Ecdysozoa</taxon>
        <taxon>Arthropoda</taxon>
        <taxon>Hexapoda</taxon>
        <taxon>Insecta</taxon>
        <taxon>Pterygota</taxon>
        <taxon>Neoptera</taxon>
        <taxon>Endopterygota</taxon>
        <taxon>Diptera</taxon>
        <taxon>Brachycera</taxon>
        <taxon>Muscomorpha</taxon>
        <taxon>Ephydroidea</taxon>
        <taxon>Drosophilidae</taxon>
        <taxon>Drosophila</taxon>
    </lineage>
</organism>
<reference evidence="3 4" key="1">
    <citation type="submission" date="2015-08" db="EMBL/GenBank/DDBJ databases">
        <title>Ancestral chromatin configuration constrains chromatin evolution on differentiating sex chromosomes in Drosophila.</title>
        <authorList>
            <person name="Zhou Q."/>
            <person name="Bachtrog D."/>
        </authorList>
    </citation>
    <scope>NUCLEOTIDE SEQUENCE [LARGE SCALE GENOMIC DNA]</scope>
    <source>
        <tissue evidence="3">Whole larvae</tissue>
    </source>
</reference>
<evidence type="ECO:0000313" key="3">
    <source>
        <dbReference type="EMBL" id="ALC43672.1"/>
    </source>
</evidence>
<dbReference type="SUPFAM" id="SSF48371">
    <property type="entry name" value="ARM repeat"/>
    <property type="match status" value="1"/>
</dbReference>
<dbReference type="EMBL" id="CP012525">
    <property type="protein sequence ID" value="ALC43672.1"/>
    <property type="molecule type" value="Genomic_DNA"/>
</dbReference>
<gene>
    <name evidence="3" type="ORF">Dbus_chr3Lg838</name>
</gene>
<dbReference type="GO" id="GO:0000902">
    <property type="term" value="P:cell morphogenesis"/>
    <property type="evidence" value="ECO:0007669"/>
    <property type="project" value="InterPro"/>
</dbReference>
<feature type="compositionally biased region" description="Low complexity" evidence="1">
    <location>
        <begin position="1253"/>
        <end position="1262"/>
    </location>
</feature>
<dbReference type="InterPro" id="IPR039867">
    <property type="entry name" value="Furry/Tao3/Mor2"/>
</dbReference>
<feature type="region of interest" description="Disordered" evidence="1">
    <location>
        <begin position="92"/>
        <end position="138"/>
    </location>
</feature>
<sequence>MDQTLELQTQTDASVANASNAGTNQNPNEQHVTDVAGVAVGAATISSNTTSNITTTTTGTSTTAVTPTTVTPTKSPQRSVYQEDAYQATLAGGDSIDNEPQLEANGSPAQRHSANLSEYTSTPKSTRNGGTANGSGTTSPIYYQILADEYPYSIEYESQSPVTQQEQQQQQITSSVAAVAATTATAAATTAAPLGNNSYRQSYVSPPAALPPLIIPQRQSLLPWGAHSRSSIINVLPSYTQAEMHALAASVASVELTAPRPGEIVMRNLFSDFTTQAEKKIELVMLESADKNLSKLLQRGEDPQFDQLLSALGSVAEHCLPSLLHTLLAWHRRQLSDMEIKNDLKKPATGSSVQSINKSSVDLDFQLQRREAAVEFIFCLALIEILKQLPFHPGHEDLVRSIENLAFKHFKYKDGLQNNPNAHNIHMISDLYAEVIGVLAQSRFASVRKRFMSELKELRAKEASPTTTQSIISLLMGMKFFRVKMVPIEEFEASFQFMHECGQYFQEVKDKDIKHALAGLFVEILVPVAAAVKNEVNVPCVKNFVELLYVQTLDASTKSKHRLALFPLVTCLLCVSQKTFFLTNWHYFLAMCLSNLKNRDAKMSRVALESLYRLLWVYMIRIKCESNSATHSRLQSIVNSLFPKGSKGVVPRDTPLNIFVKIIQFIAQERLDFAMREIVYDLLCVGRSIKVILNPERMSIGLRAFLVVADSLQQKDGEPPMPRTVPVLPSGNTLRVKKTYINKMLTDDTARSIGMSTYFPHVRRVFVDILRALDVHCGRPLMMTNTQNQNKEPDEMLSGERKPRIDLFRTCVAAVPRLIPDTMTAQELVDLLSRLTVHMDEELRILTHQSLQTLVIDFPDWRQDVVHGYTQFLVRDVTDTYPQLLENCTRILFNFLNIWRCAINVNGANSNSNSSSNNSNANNSGMPVAGAGASLQATQPKVVPTISTAVVQATPVASIAAAGKDTTSSQLSKQQHLNTASSAASSITTSSGMSSITQHTVLNMVNNDANKKNEIPLVTTLHFVEGFALVLLCNYRPYLRKLAAMILKEVKNLMRALGIPETEPPLIDVMDRCCPQIIEKCLPLLPQAEKTAILNANCIDLQWIAERSSGVWLATDDNSKSSTSTLNLSQASSSAAAAANAAASSAQPQFDPWACCLFGFLERQRVLQQCPSAVAQAWPICYARLNALYSVIDPTPVSDNRASLLRGSAPTKKMPTESQKDSYMRLWRNQVACAMRLVPQIPSVAVRCASPDLSLSSSPDSLNADRSDKSAMGSASPQALYKLVVPLLRCEANDVRDAAVNALGMINHEALKDLMEELLVYIREAVDRKQENMRRRRRRDALRLQVVRVLEKIAENGTFGVSTCVLERDTMSLHPTFVEYIEGAMAYLIAETDKDNLSIREVKAHFCNFIRKMIKNFSLEACATLLSRDLKRNLFNLFASCLHSQAMSALLCCGHIFYTPHLQDDGIIYKWLDLLLTSKDEKIYQLARDTVVLLLESNPDMGQLLEWVIDRCYTSTPREADACFLALASIFSAK</sequence>
<evidence type="ECO:0000256" key="1">
    <source>
        <dbReference type="SAM" id="MobiDB-lite"/>
    </source>
</evidence>
<feature type="region of interest" description="Disordered" evidence="1">
    <location>
        <begin position="1253"/>
        <end position="1273"/>
    </location>
</feature>
<dbReference type="STRING" id="30019.A0A0M4EKC5"/>
<proteinExistence type="predicted"/>
<dbReference type="PANTHER" id="PTHR12295:SF30">
    <property type="entry name" value="PROTEIN FURRY"/>
    <property type="match status" value="1"/>
</dbReference>
<dbReference type="Proteomes" id="UP000494163">
    <property type="component" value="Chromosome 3L"/>
</dbReference>
<evidence type="ECO:0000259" key="2">
    <source>
        <dbReference type="Pfam" id="PF14222"/>
    </source>
</evidence>
<dbReference type="OrthoDB" id="6287725at2759"/>
<dbReference type="GO" id="GO:0030427">
    <property type="term" value="C:site of polarized growth"/>
    <property type="evidence" value="ECO:0007669"/>
    <property type="project" value="TreeGrafter"/>
</dbReference>
<dbReference type="OMA" id="WGAHKER"/>
<dbReference type="PANTHER" id="PTHR12295">
    <property type="entry name" value="FURRY-RELATED"/>
    <property type="match status" value="1"/>
</dbReference>
<evidence type="ECO:0000313" key="4">
    <source>
        <dbReference type="Proteomes" id="UP000494163"/>
    </source>
</evidence>
<dbReference type="GO" id="GO:0031175">
    <property type="term" value="P:neuron projection development"/>
    <property type="evidence" value="ECO:0007669"/>
    <property type="project" value="TreeGrafter"/>
</dbReference>
<dbReference type="Pfam" id="PF14222">
    <property type="entry name" value="MOR2-PAG1_N"/>
    <property type="match status" value="1"/>
</dbReference>
<dbReference type="GO" id="GO:0005938">
    <property type="term" value="C:cell cortex"/>
    <property type="evidence" value="ECO:0007669"/>
    <property type="project" value="TreeGrafter"/>
</dbReference>
<protein>
    <submittedName>
        <fullName evidence="3">Fry</fullName>
    </submittedName>
</protein>